<organism evidence="1 2">
    <name type="scientific">Streptosporangium album</name>
    <dbReference type="NCBI Taxonomy" id="47479"/>
    <lineage>
        <taxon>Bacteria</taxon>
        <taxon>Bacillati</taxon>
        <taxon>Actinomycetota</taxon>
        <taxon>Actinomycetes</taxon>
        <taxon>Streptosporangiales</taxon>
        <taxon>Streptosporangiaceae</taxon>
        <taxon>Streptosporangium</taxon>
    </lineage>
</organism>
<name>A0A7W7W8P0_9ACTN</name>
<keyword evidence="2" id="KW-1185">Reference proteome</keyword>
<protein>
    <submittedName>
        <fullName evidence="1">Uncharacterized protein</fullName>
    </submittedName>
</protein>
<gene>
    <name evidence="1" type="ORF">FHR32_001594</name>
</gene>
<sequence>MVLRPRVRHGQETGRLRPAAQDGLHLPYIDYTTLHLLSYDLGGKQVVVNLAAID</sequence>
<dbReference type="EMBL" id="JACHJU010000001">
    <property type="protein sequence ID" value="MBB4937289.1"/>
    <property type="molecule type" value="Genomic_DNA"/>
</dbReference>
<dbReference type="AlphaFoldDB" id="A0A7W7W8P0"/>
<dbReference type="Proteomes" id="UP000534286">
    <property type="component" value="Unassembled WGS sequence"/>
</dbReference>
<dbReference type="RefSeq" id="WP_184753685.1">
    <property type="nucleotide sequence ID" value="NZ_BAABEK010000111.1"/>
</dbReference>
<evidence type="ECO:0000313" key="2">
    <source>
        <dbReference type="Proteomes" id="UP000534286"/>
    </source>
</evidence>
<evidence type="ECO:0000313" key="1">
    <source>
        <dbReference type="EMBL" id="MBB4937289.1"/>
    </source>
</evidence>
<accession>A0A7W7W8P0</accession>
<proteinExistence type="predicted"/>
<reference evidence="1 2" key="1">
    <citation type="submission" date="2020-08" db="EMBL/GenBank/DDBJ databases">
        <title>Sequencing the genomes of 1000 actinobacteria strains.</title>
        <authorList>
            <person name="Klenk H.-P."/>
        </authorList>
    </citation>
    <scope>NUCLEOTIDE SEQUENCE [LARGE SCALE GENOMIC DNA]</scope>
    <source>
        <strain evidence="1 2">DSM 43023</strain>
    </source>
</reference>
<comment type="caution">
    <text evidence="1">The sequence shown here is derived from an EMBL/GenBank/DDBJ whole genome shotgun (WGS) entry which is preliminary data.</text>
</comment>